<proteinExistence type="predicted"/>
<accession>A0A7W6BM43</accession>
<dbReference type="Proteomes" id="UP000571950">
    <property type="component" value="Unassembled WGS sequence"/>
</dbReference>
<reference evidence="2 3" key="1">
    <citation type="submission" date="2020-08" db="EMBL/GenBank/DDBJ databases">
        <title>Genomic Encyclopedia of Type Strains, Phase IV (KMG-IV): sequencing the most valuable type-strain genomes for metagenomic binning, comparative biology and taxonomic classification.</title>
        <authorList>
            <person name="Goeker M."/>
        </authorList>
    </citation>
    <scope>NUCLEOTIDE SEQUENCE [LARGE SCALE GENOMIC DNA]</scope>
    <source>
        <strain evidence="2 3">DSM 26189</strain>
    </source>
</reference>
<evidence type="ECO:0000313" key="3">
    <source>
        <dbReference type="Proteomes" id="UP000571950"/>
    </source>
</evidence>
<dbReference type="Pfam" id="PF02515">
    <property type="entry name" value="CoA_transf_3"/>
    <property type="match status" value="1"/>
</dbReference>
<keyword evidence="1 2" id="KW-0808">Transferase</keyword>
<dbReference type="Gene3D" id="3.40.50.10540">
    <property type="entry name" value="Crotonobetainyl-coa:carnitine coa-transferase, domain 1"/>
    <property type="match status" value="1"/>
</dbReference>
<dbReference type="Gene3D" id="3.30.1540.10">
    <property type="entry name" value="formyl-coa transferase, domain 3"/>
    <property type="match status" value="1"/>
</dbReference>
<dbReference type="GO" id="GO:0016740">
    <property type="term" value="F:transferase activity"/>
    <property type="evidence" value="ECO:0007669"/>
    <property type="project" value="UniProtKB-KW"/>
</dbReference>
<organism evidence="2 3">
    <name type="scientific">Sphingobium jiangsuense</name>
    <dbReference type="NCBI Taxonomy" id="870476"/>
    <lineage>
        <taxon>Bacteria</taxon>
        <taxon>Pseudomonadati</taxon>
        <taxon>Pseudomonadota</taxon>
        <taxon>Alphaproteobacteria</taxon>
        <taxon>Sphingomonadales</taxon>
        <taxon>Sphingomonadaceae</taxon>
        <taxon>Sphingobium</taxon>
    </lineage>
</organism>
<keyword evidence="3" id="KW-1185">Reference proteome</keyword>
<name>A0A7W6BM43_9SPHN</name>
<sequence>MMLQSLTVLDLTSGLGAIAGRMLAELGATVTKVEAGAGDPQRADAPAFAAWNHGKRSSGADLAALVPQADMVIRNPGLDHAALLALNPRLIDVVLAPFLPGPNRDRPETDLTLMARSGLMAIVGDPDRAPLTMPGEQAHALGGIQAVIAALTALRHRRATGKGQLVEVSAYQAAVLANYREPLTWEWTGRVGARTGNLLVRGASGVRQVWRCKDGFVTWALVDNPPMMRGMVTVMGDAAGPLAEVDWNAILVADTPRPVLEAWEARVEAFFLERTRAELGELSARHGLGLSWIDAPADVLASPHLAARGLWREVDGMKLPGRLWVSSLDASAPSGHVPGLGEEDA</sequence>
<evidence type="ECO:0000256" key="1">
    <source>
        <dbReference type="ARBA" id="ARBA00022679"/>
    </source>
</evidence>
<dbReference type="InterPro" id="IPR044855">
    <property type="entry name" value="CoA-Trfase_III_dom3_sf"/>
</dbReference>
<dbReference type="InterPro" id="IPR023606">
    <property type="entry name" value="CoA-Trfase_III_dom_1_sf"/>
</dbReference>
<gene>
    <name evidence="2" type="ORF">GGR43_001837</name>
</gene>
<protein>
    <submittedName>
        <fullName evidence="2">Crotonobetainyl-CoA:carnitine CoA-transferase CaiB-like acyl-CoA transferase</fullName>
    </submittedName>
</protein>
<dbReference type="EMBL" id="JACIDT010000005">
    <property type="protein sequence ID" value="MBB3926122.1"/>
    <property type="molecule type" value="Genomic_DNA"/>
</dbReference>
<dbReference type="PANTHER" id="PTHR48228">
    <property type="entry name" value="SUCCINYL-COA--D-CITRAMALATE COA-TRANSFERASE"/>
    <property type="match status" value="1"/>
</dbReference>
<dbReference type="InterPro" id="IPR003673">
    <property type="entry name" value="CoA-Trfase_fam_III"/>
</dbReference>
<dbReference type="RefSeq" id="WP_188071661.1">
    <property type="nucleotide sequence ID" value="NZ_BSPS01000008.1"/>
</dbReference>
<dbReference type="SUPFAM" id="SSF89796">
    <property type="entry name" value="CoA-transferase family III (CaiB/BaiF)"/>
    <property type="match status" value="1"/>
</dbReference>
<dbReference type="InterPro" id="IPR050509">
    <property type="entry name" value="CoA-transferase_III"/>
</dbReference>
<dbReference type="PANTHER" id="PTHR48228:SF6">
    <property type="entry name" value="L-CARNITINE COA-TRANSFERASE"/>
    <property type="match status" value="1"/>
</dbReference>
<comment type="caution">
    <text evidence="2">The sequence shown here is derived from an EMBL/GenBank/DDBJ whole genome shotgun (WGS) entry which is preliminary data.</text>
</comment>
<dbReference type="AlphaFoldDB" id="A0A7W6BM43"/>
<evidence type="ECO:0000313" key="2">
    <source>
        <dbReference type="EMBL" id="MBB3926122.1"/>
    </source>
</evidence>